<evidence type="ECO:0000256" key="4">
    <source>
        <dbReference type="ARBA" id="ARBA00022771"/>
    </source>
</evidence>
<accession>A0A4E0RNH1</accession>
<proteinExistence type="predicted"/>
<evidence type="ECO:0000259" key="8">
    <source>
        <dbReference type="SMART" id="SM00451"/>
    </source>
</evidence>
<evidence type="ECO:0000256" key="7">
    <source>
        <dbReference type="SAM" id="MobiDB-lite"/>
    </source>
</evidence>
<dbReference type="InterPro" id="IPR003604">
    <property type="entry name" value="Matrin/U1-like-C_Znf_C2H2"/>
</dbReference>
<evidence type="ECO:0000313" key="10">
    <source>
        <dbReference type="Proteomes" id="UP000230066"/>
    </source>
</evidence>
<comment type="subcellular location">
    <subcellularLocation>
        <location evidence="1">Nucleus</location>
    </subcellularLocation>
</comment>
<protein>
    <recommendedName>
        <fullName evidence="8">U1-type domain-containing protein</fullName>
    </recommendedName>
</protein>
<name>A0A4E0RNH1_FASHE</name>
<evidence type="ECO:0000256" key="2">
    <source>
        <dbReference type="ARBA" id="ARBA00022723"/>
    </source>
</evidence>
<dbReference type="GO" id="GO:0008270">
    <property type="term" value="F:zinc ion binding"/>
    <property type="evidence" value="ECO:0007669"/>
    <property type="project" value="UniProtKB-KW"/>
</dbReference>
<keyword evidence="3" id="KW-0677">Repeat</keyword>
<dbReference type="GO" id="GO:0003676">
    <property type="term" value="F:nucleic acid binding"/>
    <property type="evidence" value="ECO:0007669"/>
    <property type="project" value="InterPro"/>
</dbReference>
<evidence type="ECO:0000256" key="3">
    <source>
        <dbReference type="ARBA" id="ARBA00022737"/>
    </source>
</evidence>
<keyword evidence="10" id="KW-1185">Reference proteome</keyword>
<dbReference type="AlphaFoldDB" id="A0A4E0RNH1"/>
<keyword evidence="4" id="KW-0863">Zinc-finger</keyword>
<dbReference type="InterPro" id="IPR013087">
    <property type="entry name" value="Znf_C2H2_type"/>
</dbReference>
<feature type="domain" description="U1-type" evidence="8">
    <location>
        <begin position="89"/>
        <end position="123"/>
    </location>
</feature>
<dbReference type="InterPro" id="IPR022755">
    <property type="entry name" value="Znf_C2H2_jaz"/>
</dbReference>
<dbReference type="Proteomes" id="UP000230066">
    <property type="component" value="Unassembled WGS sequence"/>
</dbReference>
<dbReference type="SMART" id="SM00451">
    <property type="entry name" value="ZnF_U1"/>
    <property type="match status" value="2"/>
</dbReference>
<dbReference type="InterPro" id="IPR036236">
    <property type="entry name" value="Znf_C2H2_sf"/>
</dbReference>
<organism evidence="9 10">
    <name type="scientific">Fasciola hepatica</name>
    <name type="common">Liver fluke</name>
    <dbReference type="NCBI Taxonomy" id="6192"/>
    <lineage>
        <taxon>Eukaryota</taxon>
        <taxon>Metazoa</taxon>
        <taxon>Spiralia</taxon>
        <taxon>Lophotrochozoa</taxon>
        <taxon>Platyhelminthes</taxon>
        <taxon>Trematoda</taxon>
        <taxon>Digenea</taxon>
        <taxon>Plagiorchiida</taxon>
        <taxon>Echinostomata</taxon>
        <taxon>Echinostomatoidea</taxon>
        <taxon>Fasciolidae</taxon>
        <taxon>Fasciola</taxon>
    </lineage>
</organism>
<evidence type="ECO:0000256" key="1">
    <source>
        <dbReference type="ARBA" id="ARBA00004123"/>
    </source>
</evidence>
<dbReference type="Gene3D" id="3.30.160.60">
    <property type="entry name" value="Classic Zinc Finger"/>
    <property type="match status" value="2"/>
</dbReference>
<evidence type="ECO:0000256" key="6">
    <source>
        <dbReference type="ARBA" id="ARBA00023242"/>
    </source>
</evidence>
<dbReference type="PANTHER" id="PTHR46144">
    <property type="entry name" value="ZINC FINGER PROTEIN 385B-LIKE"/>
    <property type="match status" value="1"/>
</dbReference>
<dbReference type="EMBL" id="JXXN02002896">
    <property type="protein sequence ID" value="THD22237.1"/>
    <property type="molecule type" value="Genomic_DNA"/>
</dbReference>
<dbReference type="PANTHER" id="PTHR46144:SF6">
    <property type="entry name" value="C2H2-TYPE DOMAIN-CONTAINING PROTEIN"/>
    <property type="match status" value="1"/>
</dbReference>
<evidence type="ECO:0000313" key="9">
    <source>
        <dbReference type="EMBL" id="THD22237.1"/>
    </source>
</evidence>
<dbReference type="Pfam" id="PF12874">
    <property type="entry name" value="zf-met"/>
    <property type="match status" value="1"/>
</dbReference>
<feature type="compositionally biased region" description="Low complexity" evidence="7">
    <location>
        <begin position="123"/>
        <end position="140"/>
    </location>
</feature>
<feature type="domain" description="U1-type" evidence="8">
    <location>
        <begin position="4"/>
        <end position="38"/>
    </location>
</feature>
<dbReference type="InterPro" id="IPR051868">
    <property type="entry name" value="ZN346_ZMAT4"/>
</dbReference>
<evidence type="ECO:0000256" key="5">
    <source>
        <dbReference type="ARBA" id="ARBA00022833"/>
    </source>
</evidence>
<gene>
    <name evidence="9" type="ORF">D915_006845</name>
</gene>
<feature type="region of interest" description="Disordered" evidence="7">
    <location>
        <begin position="115"/>
        <end position="141"/>
    </location>
</feature>
<keyword evidence="5" id="KW-0862">Zinc</keyword>
<comment type="caution">
    <text evidence="9">The sequence shown here is derived from an EMBL/GenBank/DDBJ whole genome shotgun (WGS) entry which is preliminary data.</text>
</comment>
<dbReference type="GO" id="GO:0005634">
    <property type="term" value="C:nucleus"/>
    <property type="evidence" value="ECO:0007669"/>
    <property type="project" value="UniProtKB-SubCell"/>
</dbReference>
<keyword evidence="2" id="KW-0479">Metal-binding</keyword>
<dbReference type="SUPFAM" id="SSF57667">
    <property type="entry name" value="beta-beta-alpha zinc fingers"/>
    <property type="match status" value="2"/>
</dbReference>
<sequence>MIMASPSFCECCGVYCDTELQLENHKKGRKHRAKCLSSTTNVLSSQNLEVALPKQTTPDNSVSDLNEFSPMINNSGCSQSFLVTDSQVPGGFYCKTCKILSNSAQQYEQHISGQKHLKKVKSEGSSSSVSTGDVSVSDRSPPVLSVDSVTKMIERLRKPSVEAPSSHRAFDRVTRRVVRCCRPFLSEIWPGATFSPGEAFTLIAASETEDDFVLRLGENADSYFRVGIHLVVALLEGNRQAYLPARQSSPCGLSFDQEDVGMCAPAAIWIVPKVSQGPDPSLFTYVRFQNPHGQNYSDVSLRLVTPTGGGVLNLDFDVLLTDPHYFVKNFNSIVQSRFLCCFIIQDIQSVSECVEFCGAMNDYIQQATPSYRARIICFSKDRVRLNPPFTKFRELSGV</sequence>
<dbReference type="Pfam" id="PF12171">
    <property type="entry name" value="zf-C2H2_jaz"/>
    <property type="match status" value="1"/>
</dbReference>
<keyword evidence="6" id="KW-0539">Nucleus</keyword>
<reference evidence="9" key="1">
    <citation type="submission" date="2019-03" db="EMBL/GenBank/DDBJ databases">
        <title>Improved annotation for the trematode Fasciola hepatica.</title>
        <authorList>
            <person name="Choi Y.-J."/>
            <person name="Martin J."/>
            <person name="Mitreva M."/>
        </authorList>
    </citation>
    <scope>NUCLEOTIDE SEQUENCE [LARGE SCALE GENOMIC DNA]</scope>
</reference>